<organism evidence="2 3">
    <name type="scientific">Cercophora newfieldiana</name>
    <dbReference type="NCBI Taxonomy" id="92897"/>
    <lineage>
        <taxon>Eukaryota</taxon>
        <taxon>Fungi</taxon>
        <taxon>Dikarya</taxon>
        <taxon>Ascomycota</taxon>
        <taxon>Pezizomycotina</taxon>
        <taxon>Sordariomycetes</taxon>
        <taxon>Sordariomycetidae</taxon>
        <taxon>Sordariales</taxon>
        <taxon>Lasiosphaeriaceae</taxon>
        <taxon>Cercophora</taxon>
    </lineage>
</organism>
<evidence type="ECO:0000313" key="2">
    <source>
        <dbReference type="EMBL" id="KAK0652722.1"/>
    </source>
</evidence>
<evidence type="ECO:0000313" key="3">
    <source>
        <dbReference type="Proteomes" id="UP001174936"/>
    </source>
</evidence>
<gene>
    <name evidence="2" type="ORF">B0T16DRAFT_490523</name>
</gene>
<reference evidence="2" key="1">
    <citation type="submission" date="2023-06" db="EMBL/GenBank/DDBJ databases">
        <title>Genome-scale phylogeny and comparative genomics of the fungal order Sordariales.</title>
        <authorList>
            <consortium name="Lawrence Berkeley National Laboratory"/>
            <person name="Hensen N."/>
            <person name="Bonometti L."/>
            <person name="Westerberg I."/>
            <person name="Brannstrom I.O."/>
            <person name="Guillou S."/>
            <person name="Cros-Aarteil S."/>
            <person name="Calhoun S."/>
            <person name="Haridas S."/>
            <person name="Kuo A."/>
            <person name="Mondo S."/>
            <person name="Pangilinan J."/>
            <person name="Riley R."/>
            <person name="Labutti K."/>
            <person name="Andreopoulos B."/>
            <person name="Lipzen A."/>
            <person name="Chen C."/>
            <person name="Yanf M."/>
            <person name="Daum C."/>
            <person name="Ng V."/>
            <person name="Clum A."/>
            <person name="Steindorff A."/>
            <person name="Ohm R."/>
            <person name="Martin F."/>
            <person name="Silar P."/>
            <person name="Natvig D."/>
            <person name="Lalanne C."/>
            <person name="Gautier V."/>
            <person name="Ament-Velasquez S.L."/>
            <person name="Kruys A."/>
            <person name="Hutchinson M.I."/>
            <person name="Powell A.J."/>
            <person name="Barry K."/>
            <person name="Miller A.N."/>
            <person name="Grigoriev I.V."/>
            <person name="Debuchy R."/>
            <person name="Gladieux P."/>
            <person name="Thoren M.H."/>
            <person name="Johannesson H."/>
        </authorList>
    </citation>
    <scope>NUCLEOTIDE SEQUENCE</scope>
    <source>
        <strain evidence="2">SMH2532-1</strain>
    </source>
</reference>
<evidence type="ECO:0000256" key="1">
    <source>
        <dbReference type="SAM" id="Phobius"/>
    </source>
</evidence>
<feature type="transmembrane region" description="Helical" evidence="1">
    <location>
        <begin position="83"/>
        <end position="101"/>
    </location>
</feature>
<accession>A0AA39YJH9</accession>
<feature type="transmembrane region" description="Helical" evidence="1">
    <location>
        <begin position="28"/>
        <end position="47"/>
    </location>
</feature>
<name>A0AA39YJH9_9PEZI</name>
<keyword evidence="3" id="KW-1185">Reference proteome</keyword>
<dbReference type="Proteomes" id="UP001174936">
    <property type="component" value="Unassembled WGS sequence"/>
</dbReference>
<dbReference type="EMBL" id="JAULSV010000002">
    <property type="protein sequence ID" value="KAK0652722.1"/>
    <property type="molecule type" value="Genomic_DNA"/>
</dbReference>
<dbReference type="AlphaFoldDB" id="A0AA39YJH9"/>
<proteinExistence type="predicted"/>
<protein>
    <submittedName>
        <fullName evidence="2">Uncharacterized protein</fullName>
    </submittedName>
</protein>
<keyword evidence="1" id="KW-0812">Transmembrane</keyword>
<keyword evidence="1" id="KW-0472">Membrane</keyword>
<keyword evidence="1" id="KW-1133">Transmembrane helix</keyword>
<comment type="caution">
    <text evidence="2">The sequence shown here is derived from an EMBL/GenBank/DDBJ whole genome shotgun (WGS) entry which is preliminary data.</text>
</comment>
<sequence length="106" mass="11285">MAIVREHTVVTLETASKRLSSVSNTINLAPLFGALITLLVAVGCKDLGFAHQRVVQEPAALAILPTVLTSVVEPGFFALQGHITFLVAADLVLSVIVGFRYDEALK</sequence>